<gene>
    <name evidence="2" type="ORF">BFS35_011745</name>
</gene>
<name>A0A2G5NWR4_9STAP</name>
<feature type="domain" description="Peptidase S9 prolyl oligopeptidase catalytic" evidence="1">
    <location>
        <begin position="79"/>
        <end position="246"/>
    </location>
</feature>
<evidence type="ECO:0000313" key="2">
    <source>
        <dbReference type="EMBL" id="RAI79405.1"/>
    </source>
</evidence>
<dbReference type="RefSeq" id="WP_099576737.1">
    <property type="nucleotide sequence ID" value="NZ_MJBI02000008.1"/>
</dbReference>
<accession>A0A2G5NWR4</accession>
<dbReference type="GO" id="GO:0006508">
    <property type="term" value="P:proteolysis"/>
    <property type="evidence" value="ECO:0007669"/>
    <property type="project" value="InterPro"/>
</dbReference>
<dbReference type="Gene3D" id="3.40.50.1820">
    <property type="entry name" value="alpha/beta hydrolase"/>
    <property type="match status" value="1"/>
</dbReference>
<dbReference type="GO" id="GO:0008236">
    <property type="term" value="F:serine-type peptidase activity"/>
    <property type="evidence" value="ECO:0007669"/>
    <property type="project" value="InterPro"/>
</dbReference>
<organism evidence="2 3">
    <name type="scientific">Macrococcoides goetzii</name>
    <dbReference type="NCBI Taxonomy" id="1891097"/>
    <lineage>
        <taxon>Bacteria</taxon>
        <taxon>Bacillati</taxon>
        <taxon>Bacillota</taxon>
        <taxon>Bacilli</taxon>
        <taxon>Bacillales</taxon>
        <taxon>Staphylococcaceae</taxon>
        <taxon>Macrococcoides</taxon>
    </lineage>
</organism>
<evidence type="ECO:0000313" key="3">
    <source>
        <dbReference type="Proteomes" id="UP000229523"/>
    </source>
</evidence>
<sequence>MFITSKLIPASYQGISFQEITYQSDEFEVKGLLYEPKIVERIIIYLRGGKGQVGTLRPAGLMRFAYPNTLVAAPYYRGTHHNGQDEFGGGDREDVYALVRILRTKYPDVPLHFIGFSRGGIQGLVTYQNSDVTSFITWGGVSSIYYMYDERLDLRSMLKRIVGPITDKAAYDKREGINLIKADSPPIMIIHGTEDKQVNIAHGKMLEERLKNLGIKHKAIYLEGEAHVLRPDNERMILQEIYRWMLAVE</sequence>
<protein>
    <submittedName>
        <fullName evidence="2">S9 family peptidase</fullName>
    </submittedName>
</protein>
<evidence type="ECO:0000259" key="1">
    <source>
        <dbReference type="Pfam" id="PF00326"/>
    </source>
</evidence>
<reference evidence="2 3" key="1">
    <citation type="journal article" date="2018" name="Front. Microbiol.">
        <title>Description and Comparative Genomics of Macrococcus caseolyticus subsp. hominis subsp. nov., Macrococcus goetzii sp. nov., Macrococcus epidermidis sp. nov., and Macrococcus bohemicus sp. nov., Novel Macrococci From Human Clinical Material With Virulence Potential and Suspected Uptake of Foreign DNA by Natural Transformation.</title>
        <authorList>
            <person name="Maslanova I."/>
            <person name="Wertheimer Z."/>
            <person name="Sedlacek I."/>
            <person name="Svec P."/>
            <person name="Indrakova A."/>
            <person name="Kovarovic V."/>
            <person name="Schumann P."/>
            <person name="Sproer C."/>
            <person name="Kralova S."/>
            <person name="Sedo O."/>
            <person name="Kristofova L."/>
            <person name="Vrbovska V."/>
            <person name="Fuzik T."/>
            <person name="Petras P."/>
            <person name="Zdrahal Z."/>
            <person name="Ruzickova V."/>
            <person name="Doskar J."/>
            <person name="Pantucek R."/>
        </authorList>
    </citation>
    <scope>NUCLEOTIDE SEQUENCE [LARGE SCALE GENOMIC DNA]</scope>
    <source>
        <strain evidence="2 3">CCM 4927</strain>
    </source>
</reference>
<dbReference type="Pfam" id="PF00326">
    <property type="entry name" value="Peptidase_S9"/>
    <property type="match status" value="1"/>
</dbReference>
<comment type="caution">
    <text evidence="2">The sequence shown here is derived from an EMBL/GenBank/DDBJ whole genome shotgun (WGS) entry which is preliminary data.</text>
</comment>
<proteinExistence type="predicted"/>
<dbReference type="SUPFAM" id="SSF53474">
    <property type="entry name" value="alpha/beta-Hydrolases"/>
    <property type="match status" value="1"/>
</dbReference>
<dbReference type="EMBL" id="MJBI02000008">
    <property type="protein sequence ID" value="RAI79405.1"/>
    <property type="molecule type" value="Genomic_DNA"/>
</dbReference>
<dbReference type="InterPro" id="IPR029058">
    <property type="entry name" value="AB_hydrolase_fold"/>
</dbReference>
<dbReference type="AlphaFoldDB" id="A0A2G5NWR4"/>
<dbReference type="InterPro" id="IPR001375">
    <property type="entry name" value="Peptidase_S9_cat"/>
</dbReference>
<keyword evidence="3" id="KW-1185">Reference proteome</keyword>
<dbReference type="Proteomes" id="UP000229523">
    <property type="component" value="Unassembled WGS sequence"/>
</dbReference>